<dbReference type="NCBIfam" id="TIGR00133">
    <property type="entry name" value="gatB"/>
    <property type="match status" value="1"/>
</dbReference>
<dbReference type="PANTHER" id="PTHR11659">
    <property type="entry name" value="GLUTAMYL-TRNA GLN AMIDOTRANSFERASE SUBUNIT B MITOCHONDRIAL AND PROKARYOTIC PET112-RELATED"/>
    <property type="match status" value="1"/>
</dbReference>
<dbReference type="STRING" id="768670.Calni_1047"/>
<dbReference type="InterPro" id="IPR017958">
    <property type="entry name" value="Gln-tRNA_amidoTrfase_suB_CS"/>
</dbReference>
<evidence type="ECO:0000256" key="10">
    <source>
        <dbReference type="ARBA" id="ARBA00047913"/>
    </source>
</evidence>
<sequence>MKFEPVIGLEVHVQLNTNTKIFCSCPTTFGEEPNTNVCPVCLGMPGVLPVLNEKVVEYTVKAGLALNCKIQQKSVFARKNYFYPDLPKNYQISQFELPICLDGFVDIDTENGVKRIGITRIHMEEDAGKLIHGENLGNPNSSYVDYNRTGTPLMEIVSEPDMRSSEEAKAYLEKLKLILEYTGVSDCSMEKGSLRCDANVSVRPIGQKEFGTKVEIKNMNSFKNVQKAIDYEIRRQISEIESGNIIVQETRLWDPEKGITISMRSKEESHDYRYFPDPDLVPVVVTKDMIDSIKKTLPEMPDKVLAKLISDYNLPEYDASVLVSSKELSDFFFETSKLTKNYKAISNWIQTEIMRVMNEKDCLINEVGISPAHLSELITLVDENVISLKIAKSLFDDILKEKRSPRELVKEKGLVQIADEGALEEVVKKVLSACSKEVERYKNGETKLIGFFVGQIMKETKGKANPKIVNELLTKLLS</sequence>
<keyword evidence="7 11" id="KW-0648">Protein biosynthesis</keyword>
<dbReference type="NCBIfam" id="NF004015">
    <property type="entry name" value="PRK05477.1-5"/>
    <property type="match status" value="1"/>
</dbReference>
<dbReference type="NCBIfam" id="NF004014">
    <property type="entry name" value="PRK05477.1-4"/>
    <property type="match status" value="1"/>
</dbReference>
<dbReference type="GO" id="GO:0016740">
    <property type="term" value="F:transferase activity"/>
    <property type="evidence" value="ECO:0007669"/>
    <property type="project" value="UniProtKB-KW"/>
</dbReference>
<dbReference type="InterPro" id="IPR023168">
    <property type="entry name" value="GatB_Yqey_C_2"/>
</dbReference>
<dbReference type="GO" id="GO:0006412">
    <property type="term" value="P:translation"/>
    <property type="evidence" value="ECO:0007669"/>
    <property type="project" value="UniProtKB-UniRule"/>
</dbReference>
<gene>
    <name evidence="11" type="primary">gatB</name>
    <name evidence="13" type="ordered locus">Calni_1047</name>
</gene>
<dbReference type="HOGENOM" id="CLU_019240_0_0_0"/>
<dbReference type="GO" id="GO:0050566">
    <property type="term" value="F:asparaginyl-tRNA synthase (glutamine-hydrolyzing) activity"/>
    <property type="evidence" value="ECO:0007669"/>
    <property type="project" value="RHEA"/>
</dbReference>
<proteinExistence type="inferred from homology"/>
<evidence type="ECO:0000256" key="1">
    <source>
        <dbReference type="ARBA" id="ARBA00005306"/>
    </source>
</evidence>
<dbReference type="InterPro" id="IPR004413">
    <property type="entry name" value="GatB"/>
</dbReference>
<dbReference type="PANTHER" id="PTHR11659:SF0">
    <property type="entry name" value="GLUTAMYL-TRNA(GLN) AMIDOTRANSFERASE SUBUNIT B, MITOCHONDRIAL"/>
    <property type="match status" value="1"/>
</dbReference>
<evidence type="ECO:0000256" key="7">
    <source>
        <dbReference type="ARBA" id="ARBA00022917"/>
    </source>
</evidence>
<dbReference type="Pfam" id="PF02934">
    <property type="entry name" value="GatB_N"/>
    <property type="match status" value="1"/>
</dbReference>
<dbReference type="Proteomes" id="UP000007039">
    <property type="component" value="Chromosome"/>
</dbReference>
<dbReference type="InterPro" id="IPR017959">
    <property type="entry name" value="Asn/Gln-tRNA_amidoTrfase_suB/E"/>
</dbReference>
<dbReference type="GO" id="GO:0005524">
    <property type="term" value="F:ATP binding"/>
    <property type="evidence" value="ECO:0007669"/>
    <property type="project" value="UniProtKB-KW"/>
</dbReference>
<evidence type="ECO:0000256" key="3">
    <source>
        <dbReference type="ARBA" id="ARBA00016923"/>
    </source>
</evidence>
<dbReference type="InterPro" id="IPR006075">
    <property type="entry name" value="Asn/Gln-tRNA_Trfase_suB/E_cat"/>
</dbReference>
<dbReference type="GO" id="GO:0050567">
    <property type="term" value="F:glutaminyl-tRNA synthase (glutamine-hydrolyzing) activity"/>
    <property type="evidence" value="ECO:0007669"/>
    <property type="project" value="UniProtKB-UniRule"/>
</dbReference>
<evidence type="ECO:0000313" key="14">
    <source>
        <dbReference type="Proteomes" id="UP000007039"/>
    </source>
</evidence>
<evidence type="ECO:0000256" key="8">
    <source>
        <dbReference type="ARBA" id="ARBA00024799"/>
    </source>
</evidence>
<evidence type="ECO:0000313" key="13">
    <source>
        <dbReference type="EMBL" id="ADR18958.1"/>
    </source>
</evidence>
<dbReference type="InterPro" id="IPR003789">
    <property type="entry name" value="Asn/Gln_tRNA_amidoTrase-B-like"/>
</dbReference>
<dbReference type="InterPro" id="IPR014746">
    <property type="entry name" value="Gln_synth/guanido_kin_cat_dom"/>
</dbReference>
<dbReference type="Gene3D" id="1.10.10.410">
    <property type="match status" value="1"/>
</dbReference>
<dbReference type="SUPFAM" id="SSF89095">
    <property type="entry name" value="GatB/YqeY motif"/>
    <property type="match status" value="1"/>
</dbReference>
<evidence type="ECO:0000256" key="5">
    <source>
        <dbReference type="ARBA" id="ARBA00022741"/>
    </source>
</evidence>
<feature type="domain" description="Asn/Gln amidotransferase" evidence="12">
    <location>
        <begin position="330"/>
        <end position="477"/>
    </location>
</feature>
<dbReference type="HAMAP" id="MF_00121">
    <property type="entry name" value="GatB"/>
    <property type="match status" value="1"/>
</dbReference>
<protein>
    <recommendedName>
        <fullName evidence="3 11">Aspartyl/glutamyl-tRNA(Asn/Gln) amidotransferase subunit B</fullName>
        <shortName evidence="11">Asp/Glu-ADT subunit B</shortName>
        <ecNumber evidence="11">6.3.5.-</ecNumber>
    </recommendedName>
</protein>
<organism evidence="13 14">
    <name type="scientific">Calditerrivibrio nitroreducens (strain DSM 19672 / NBRC 101217 / Yu37-1)</name>
    <dbReference type="NCBI Taxonomy" id="768670"/>
    <lineage>
        <taxon>Bacteria</taxon>
        <taxon>Pseudomonadati</taxon>
        <taxon>Deferribacterota</taxon>
        <taxon>Deferribacteres</taxon>
        <taxon>Deferribacterales</taxon>
        <taxon>Calditerrivibrionaceae</taxon>
    </lineage>
</organism>
<dbReference type="SUPFAM" id="SSF55931">
    <property type="entry name" value="Glutamine synthetase/guanido kinase"/>
    <property type="match status" value="1"/>
</dbReference>
<keyword evidence="6 11" id="KW-0067">ATP-binding</keyword>
<dbReference type="PROSITE" id="PS01234">
    <property type="entry name" value="GATB"/>
    <property type="match status" value="1"/>
</dbReference>
<comment type="similarity">
    <text evidence="1 11">Belongs to the GatB/GatE family. GatB subfamily.</text>
</comment>
<dbReference type="EMBL" id="CP002347">
    <property type="protein sequence ID" value="ADR18958.1"/>
    <property type="molecule type" value="Genomic_DNA"/>
</dbReference>
<comment type="catalytic activity">
    <reaction evidence="10 11">
        <text>L-glutamyl-tRNA(Gln) + L-glutamine + ATP + H2O = L-glutaminyl-tRNA(Gln) + L-glutamate + ADP + phosphate + H(+)</text>
        <dbReference type="Rhea" id="RHEA:17521"/>
        <dbReference type="Rhea" id="RHEA-COMP:9681"/>
        <dbReference type="Rhea" id="RHEA-COMP:9684"/>
        <dbReference type="ChEBI" id="CHEBI:15377"/>
        <dbReference type="ChEBI" id="CHEBI:15378"/>
        <dbReference type="ChEBI" id="CHEBI:29985"/>
        <dbReference type="ChEBI" id="CHEBI:30616"/>
        <dbReference type="ChEBI" id="CHEBI:43474"/>
        <dbReference type="ChEBI" id="CHEBI:58359"/>
        <dbReference type="ChEBI" id="CHEBI:78520"/>
        <dbReference type="ChEBI" id="CHEBI:78521"/>
        <dbReference type="ChEBI" id="CHEBI:456216"/>
    </reaction>
</comment>
<evidence type="ECO:0000259" key="12">
    <source>
        <dbReference type="SMART" id="SM00845"/>
    </source>
</evidence>
<dbReference type="Pfam" id="PF02637">
    <property type="entry name" value="GatB_Yqey"/>
    <property type="match status" value="1"/>
</dbReference>
<dbReference type="RefSeq" id="WP_013451171.1">
    <property type="nucleotide sequence ID" value="NC_014758.1"/>
</dbReference>
<dbReference type="SMART" id="SM00845">
    <property type="entry name" value="GatB_Yqey"/>
    <property type="match status" value="1"/>
</dbReference>
<keyword evidence="14" id="KW-1185">Reference proteome</keyword>
<comment type="catalytic activity">
    <reaction evidence="9 11">
        <text>L-aspartyl-tRNA(Asn) + L-glutamine + ATP + H2O = L-asparaginyl-tRNA(Asn) + L-glutamate + ADP + phosphate + 2 H(+)</text>
        <dbReference type="Rhea" id="RHEA:14513"/>
        <dbReference type="Rhea" id="RHEA-COMP:9674"/>
        <dbReference type="Rhea" id="RHEA-COMP:9677"/>
        <dbReference type="ChEBI" id="CHEBI:15377"/>
        <dbReference type="ChEBI" id="CHEBI:15378"/>
        <dbReference type="ChEBI" id="CHEBI:29985"/>
        <dbReference type="ChEBI" id="CHEBI:30616"/>
        <dbReference type="ChEBI" id="CHEBI:43474"/>
        <dbReference type="ChEBI" id="CHEBI:58359"/>
        <dbReference type="ChEBI" id="CHEBI:78515"/>
        <dbReference type="ChEBI" id="CHEBI:78516"/>
        <dbReference type="ChEBI" id="CHEBI:456216"/>
    </reaction>
</comment>
<reference evidence="13 14" key="1">
    <citation type="journal article" date="2011" name="Stand. Genomic Sci.">
        <title>Complete genome sequence of Calditerrivibrio nitroreducens type strain (Yu37-1).</title>
        <authorList>
            <person name="Pitluck S."/>
            <person name="Sikorski J."/>
            <person name="Zeytun A."/>
            <person name="Lapidus A."/>
            <person name="Nolan M."/>
            <person name="Lucas S."/>
            <person name="Hammon N."/>
            <person name="Deshpande S."/>
            <person name="Cheng J.F."/>
            <person name="Tapia R."/>
            <person name="Han C."/>
            <person name="Goodwin L."/>
            <person name="Liolios K."/>
            <person name="Pagani I."/>
            <person name="Ivanova N."/>
            <person name="Mavromatis K."/>
            <person name="Pati A."/>
            <person name="Chen A."/>
            <person name="Palaniappan K."/>
            <person name="Hauser L."/>
            <person name="Chang Y.J."/>
            <person name="Jeffries C.D."/>
            <person name="Detter J.C."/>
            <person name="Brambilla E."/>
            <person name="Djao O.D."/>
            <person name="Rohde M."/>
            <person name="Spring S."/>
            <person name="Goker M."/>
            <person name="Woyke T."/>
            <person name="Bristow J."/>
            <person name="Eisen J.A."/>
            <person name="Markowitz V."/>
            <person name="Hugenholtz P."/>
            <person name="Kyrpides N.C."/>
            <person name="Klenk H.P."/>
            <person name="Land M."/>
        </authorList>
    </citation>
    <scope>NUCLEOTIDE SEQUENCE [LARGE SCALE GENOMIC DNA]</scope>
    <source>
        <strain evidence="14">DSM 19672 / NBRC 101217 / Yu37-1</strain>
    </source>
</reference>
<evidence type="ECO:0000256" key="4">
    <source>
        <dbReference type="ARBA" id="ARBA00022598"/>
    </source>
</evidence>
<evidence type="ECO:0000256" key="6">
    <source>
        <dbReference type="ARBA" id="ARBA00022840"/>
    </source>
</evidence>
<keyword evidence="5 11" id="KW-0547">Nucleotide-binding</keyword>
<dbReference type="NCBIfam" id="NF004012">
    <property type="entry name" value="PRK05477.1-2"/>
    <property type="match status" value="1"/>
</dbReference>
<comment type="subunit">
    <text evidence="2 11">Heterotrimer of A, B and C subunits.</text>
</comment>
<dbReference type="EC" id="6.3.5.-" evidence="11"/>
<accession>E4TI42</accession>
<dbReference type="AlphaFoldDB" id="E4TI42"/>
<dbReference type="GO" id="GO:0070681">
    <property type="term" value="P:glutaminyl-tRNAGln biosynthesis via transamidation"/>
    <property type="evidence" value="ECO:0007669"/>
    <property type="project" value="TreeGrafter"/>
</dbReference>
<evidence type="ECO:0000256" key="11">
    <source>
        <dbReference type="HAMAP-Rule" id="MF_00121"/>
    </source>
</evidence>
<keyword evidence="4 11" id="KW-0436">Ligase</keyword>
<evidence type="ECO:0000256" key="9">
    <source>
        <dbReference type="ARBA" id="ARBA00047380"/>
    </source>
</evidence>
<evidence type="ECO:0000256" key="2">
    <source>
        <dbReference type="ARBA" id="ARBA00011123"/>
    </source>
</evidence>
<dbReference type="InterPro" id="IPR018027">
    <property type="entry name" value="Asn/Gln_amidotransferase"/>
</dbReference>
<keyword evidence="13" id="KW-0808">Transferase</keyword>
<dbReference type="OrthoDB" id="9804078at2"/>
<dbReference type="KEGG" id="cni:Calni_1047"/>
<comment type="function">
    <text evidence="8 11">Allows the formation of correctly charged Asn-tRNA(Asn) or Gln-tRNA(Gln) through the transamidation of misacylated Asp-tRNA(Asn) or Glu-tRNA(Gln) in organisms which lack either or both of asparaginyl-tRNA or glutaminyl-tRNA synthetases. The reaction takes place in the presence of glutamine and ATP through an activated phospho-Asp-tRNA(Asn) or phospho-Glu-tRNA(Gln).</text>
</comment>
<dbReference type="eggNOG" id="COG0064">
    <property type="taxonomic scope" value="Bacteria"/>
</dbReference>
<dbReference type="FunFam" id="1.10.10.410:FF:000001">
    <property type="entry name" value="Aspartyl/glutamyl-tRNA(Asn/Gln) amidotransferase subunit B"/>
    <property type="match status" value="1"/>
</dbReference>
<name>E4TI42_CALNY</name>